<keyword evidence="6" id="KW-1185">Reference proteome</keyword>
<keyword evidence="2" id="KW-0472">Membrane</keyword>
<evidence type="ECO:0000313" key="5">
    <source>
        <dbReference type="EMBL" id="TPE60358.1"/>
    </source>
</evidence>
<dbReference type="InterPro" id="IPR036942">
    <property type="entry name" value="Beta-barrel_TonB_sf"/>
</dbReference>
<evidence type="ECO:0000256" key="2">
    <source>
        <dbReference type="ARBA" id="ARBA00023136"/>
    </source>
</evidence>
<organism evidence="5 6">
    <name type="scientific">Sandaracinobacter neustonicus</name>
    <dbReference type="NCBI Taxonomy" id="1715348"/>
    <lineage>
        <taxon>Bacteria</taxon>
        <taxon>Pseudomonadati</taxon>
        <taxon>Pseudomonadota</taxon>
        <taxon>Alphaproteobacteria</taxon>
        <taxon>Sphingomonadales</taxon>
        <taxon>Sphingosinicellaceae</taxon>
        <taxon>Sandaracinobacter</taxon>
    </lineage>
</organism>
<reference evidence="5 6" key="1">
    <citation type="submission" date="2019-06" db="EMBL/GenBank/DDBJ databases">
        <authorList>
            <person name="Lee I."/>
            <person name="Jang G.I."/>
            <person name="Hwang C.Y."/>
        </authorList>
    </citation>
    <scope>NUCLEOTIDE SEQUENCE [LARGE SCALE GENOMIC DNA]</scope>
    <source>
        <strain evidence="5 6">PAMC 28131</strain>
    </source>
</reference>
<accession>A0A501XI92</accession>
<dbReference type="OrthoDB" id="5476657at2"/>
<comment type="caution">
    <text evidence="5">The sequence shown here is derived from an EMBL/GenBank/DDBJ whole genome shotgun (WGS) entry which is preliminary data.</text>
</comment>
<dbReference type="Gene3D" id="2.40.170.20">
    <property type="entry name" value="TonB-dependent receptor, beta-barrel domain"/>
    <property type="match status" value="1"/>
</dbReference>
<protein>
    <submittedName>
        <fullName evidence="5">TonB-dependent receptor</fullName>
    </submittedName>
</protein>
<dbReference type="SUPFAM" id="SSF56935">
    <property type="entry name" value="Porins"/>
    <property type="match status" value="1"/>
</dbReference>
<sequence length="366" mass="40410">MFPPRAGGCARMCDRYLQLNIDAPLGNSRLTGNVGVQLVNTDQRSDGLASSGTGTGVQSLPVSDGASYLYALPTLNLVVRGENDFIARMSLGRQMARARMNEMRASINFNYNDAQENCAVLTCSPWSGDGGNARLRPWIADSVDVSLEKYFGREAYVSVAGFYKKLKTYIYEQSVLYDFTGFPIRGTEEPVLREGFVKIWSNGEGGNIYGFELTGSLPFSTFTPTLEGFGVQGSYSYTESKITPNPGDPSQPLPGLSRHVWNATGYYEKSGFSVRGSVRHRSSFLAETRGFGGSLERRFAKGETVVDAQIGYDFQPGSALEGVSLLAQAYNLTNEPFSTYYIPDERAVRDHESYGRRFLFGVNYRF</sequence>
<dbReference type="AlphaFoldDB" id="A0A501XI92"/>
<evidence type="ECO:0000259" key="4">
    <source>
        <dbReference type="Pfam" id="PF00593"/>
    </source>
</evidence>
<dbReference type="Proteomes" id="UP000319897">
    <property type="component" value="Unassembled WGS sequence"/>
</dbReference>
<keyword evidence="5" id="KW-0675">Receptor</keyword>
<dbReference type="GO" id="GO:0009279">
    <property type="term" value="C:cell outer membrane"/>
    <property type="evidence" value="ECO:0007669"/>
    <property type="project" value="UniProtKB-SubCell"/>
</dbReference>
<feature type="domain" description="TonB-dependent receptor-like beta-barrel" evidence="4">
    <location>
        <begin position="16"/>
        <end position="332"/>
    </location>
</feature>
<dbReference type="PANTHER" id="PTHR40980:SF3">
    <property type="entry name" value="TONB-DEPENDENT RECEPTOR-LIKE BETA-BARREL DOMAIN-CONTAINING PROTEIN"/>
    <property type="match status" value="1"/>
</dbReference>
<dbReference type="PANTHER" id="PTHR40980">
    <property type="entry name" value="PLUG DOMAIN-CONTAINING PROTEIN"/>
    <property type="match status" value="1"/>
</dbReference>
<dbReference type="EMBL" id="VFSU01000027">
    <property type="protein sequence ID" value="TPE60358.1"/>
    <property type="molecule type" value="Genomic_DNA"/>
</dbReference>
<dbReference type="Pfam" id="PF00593">
    <property type="entry name" value="TonB_dep_Rec_b-barrel"/>
    <property type="match status" value="1"/>
</dbReference>
<evidence type="ECO:0000256" key="3">
    <source>
        <dbReference type="ARBA" id="ARBA00023237"/>
    </source>
</evidence>
<proteinExistence type="predicted"/>
<gene>
    <name evidence="5" type="ORF">FJQ54_11510</name>
</gene>
<name>A0A501XI92_9SPHN</name>
<comment type="subcellular location">
    <subcellularLocation>
        <location evidence="1">Cell outer membrane</location>
    </subcellularLocation>
</comment>
<dbReference type="InterPro" id="IPR000531">
    <property type="entry name" value="Beta-barrel_TonB"/>
</dbReference>
<evidence type="ECO:0000313" key="6">
    <source>
        <dbReference type="Proteomes" id="UP000319897"/>
    </source>
</evidence>
<keyword evidence="3" id="KW-0998">Cell outer membrane</keyword>
<evidence type="ECO:0000256" key="1">
    <source>
        <dbReference type="ARBA" id="ARBA00004442"/>
    </source>
</evidence>